<keyword evidence="4" id="KW-1185">Reference proteome</keyword>
<reference evidence="4" key="1">
    <citation type="submission" date="2016-10" db="EMBL/GenBank/DDBJ databases">
        <authorList>
            <person name="Varghese N."/>
            <person name="Submissions S."/>
        </authorList>
    </citation>
    <scope>NUCLEOTIDE SEQUENCE [LARGE SCALE GENOMIC DNA]</scope>
    <source>
        <strain evidence="4">CGMCC 1.10223</strain>
    </source>
</reference>
<dbReference type="Proteomes" id="UP000183410">
    <property type="component" value="Unassembled WGS sequence"/>
</dbReference>
<keyword evidence="1" id="KW-0812">Transmembrane</keyword>
<dbReference type="InterPro" id="IPR024442">
    <property type="entry name" value="Transposase_Zn_ribbon"/>
</dbReference>
<evidence type="ECO:0000313" key="3">
    <source>
        <dbReference type="EMBL" id="SFE51328.1"/>
    </source>
</evidence>
<dbReference type="EMBL" id="FONN01000003">
    <property type="protein sequence ID" value="SFE51328.1"/>
    <property type="molecule type" value="Genomic_DNA"/>
</dbReference>
<sequence>MTTISESIAKFDICFSTDEACYSFFYNIKWPEGFRCPRCNHHSAYRIASRLSDLYQCYSCRHQTTLTAGTLMDKSRTPLRKWLLVLFLISLHQIQISAVQVALALHITYKTAWSMLHKIRQFISRADEHEKLSGVIKAAVELYAKKQYSPNHDSPKECSIVIACSSSFCSASHFKFKVISSANLNERRLLRSGVEDFARNYVTGTYMNDIIIHPLYRMADSRFLRRQYKRSIIKLNACFKGIGAIHLQSYLDYICFFLNHPNLDHYSLLQKLTSSCLGRPLSKNDLLPY</sequence>
<dbReference type="AlphaFoldDB" id="A0A1I2B5Z6"/>
<dbReference type="Pfam" id="PF12760">
    <property type="entry name" value="Zn_ribbon_IS1595"/>
    <property type="match status" value="1"/>
</dbReference>
<dbReference type="OrthoDB" id="9769409at2"/>
<evidence type="ECO:0000259" key="2">
    <source>
        <dbReference type="Pfam" id="PF12760"/>
    </source>
</evidence>
<organism evidence="3 4">
    <name type="scientific">Paenibacillus algorifonticola</name>
    <dbReference type="NCBI Taxonomy" id="684063"/>
    <lineage>
        <taxon>Bacteria</taxon>
        <taxon>Bacillati</taxon>
        <taxon>Bacillota</taxon>
        <taxon>Bacilli</taxon>
        <taxon>Bacillales</taxon>
        <taxon>Paenibacillaceae</taxon>
        <taxon>Paenibacillus</taxon>
    </lineage>
</organism>
<feature type="transmembrane region" description="Helical" evidence="1">
    <location>
        <begin position="82"/>
        <end position="109"/>
    </location>
</feature>
<accession>A0A1I2B5Z6</accession>
<dbReference type="RefSeq" id="WP_074904705.1">
    <property type="nucleotide sequence ID" value="NZ_FONN01000003.1"/>
</dbReference>
<name>A0A1I2B5Z6_9BACL</name>
<gene>
    <name evidence="3" type="ORF">SAMN04487969_103153</name>
</gene>
<protein>
    <submittedName>
        <fullName evidence="3">Transposase zinc-ribbon domain-containing protein</fullName>
    </submittedName>
</protein>
<keyword evidence="1" id="KW-1133">Transmembrane helix</keyword>
<proteinExistence type="predicted"/>
<keyword evidence="1" id="KW-0472">Membrane</keyword>
<evidence type="ECO:0000256" key="1">
    <source>
        <dbReference type="SAM" id="Phobius"/>
    </source>
</evidence>
<evidence type="ECO:0000313" key="4">
    <source>
        <dbReference type="Proteomes" id="UP000183410"/>
    </source>
</evidence>
<feature type="domain" description="Transposase zinc-ribbon" evidence="2">
    <location>
        <begin position="17"/>
        <end position="63"/>
    </location>
</feature>